<dbReference type="InterPro" id="IPR004130">
    <property type="entry name" value="Gpn"/>
</dbReference>
<dbReference type="Pfam" id="PF03029">
    <property type="entry name" value="ATP_bind_1"/>
    <property type="match status" value="1"/>
</dbReference>
<dbReference type="Gene3D" id="3.40.50.300">
    <property type="entry name" value="P-loop containing nucleotide triphosphate hydrolases"/>
    <property type="match status" value="1"/>
</dbReference>
<dbReference type="GO" id="GO:0003924">
    <property type="term" value="F:GTPase activity"/>
    <property type="evidence" value="ECO:0007669"/>
    <property type="project" value="TreeGrafter"/>
</dbReference>
<dbReference type="SUPFAM" id="SSF52540">
    <property type="entry name" value="P-loop containing nucleoside triphosphate hydrolases"/>
    <property type="match status" value="1"/>
</dbReference>
<keyword evidence="4 5" id="KW-0342">GTP-binding</keyword>
<sequence>MPFGQVVIGPPGSGKTTYCRGMQQFLTGMQRNVAVINLDPANENLAYECAVDIAELITMEDVMSSLKLGPNGAMMYCIHYLETNFDWLRGKLEALGDRYVLFDLPGQVELHTHDGTVKRIVDRLQKLDYRLAAVHLVDAHYCTDPAKYISALMVSLKTMLMLELPHINVLSKIDLVESYGKLDFNLDYYTEVQDLDYLLQRLDDDSPRGRKYHGLNKALCELVEDFGLLGFYTLCIEDKMSVANVMQAIDKANGCVFGGLEMGNESIFSVAARADHGEQEVKRVQDRYIDHQEDDDVAVRIVASV</sequence>
<accession>A0A4P9XWQ8</accession>
<proteinExistence type="inferred from homology"/>
<dbReference type="InterPro" id="IPR027417">
    <property type="entry name" value="P-loop_NTPase"/>
</dbReference>
<dbReference type="STRING" id="78915.A0A4P9XWQ8"/>
<reference evidence="7" key="1">
    <citation type="journal article" date="2018" name="Nat. Microbiol.">
        <title>Leveraging single-cell genomics to expand the fungal tree of life.</title>
        <authorList>
            <person name="Ahrendt S.R."/>
            <person name="Quandt C.A."/>
            <person name="Ciobanu D."/>
            <person name="Clum A."/>
            <person name="Salamov A."/>
            <person name="Andreopoulos B."/>
            <person name="Cheng J.F."/>
            <person name="Woyke T."/>
            <person name="Pelin A."/>
            <person name="Henrissat B."/>
            <person name="Reynolds N.K."/>
            <person name="Benny G.L."/>
            <person name="Smith M.E."/>
            <person name="James T.Y."/>
            <person name="Grigoriev I.V."/>
        </authorList>
    </citation>
    <scope>NUCLEOTIDE SEQUENCE [LARGE SCALE GENOMIC DNA]</scope>
    <source>
        <strain evidence="7">RSA 1356</strain>
    </source>
</reference>
<comment type="similarity">
    <text evidence="1 5">Belongs to the GPN-loop GTPase family.</text>
</comment>
<keyword evidence="3 5" id="KW-0378">Hydrolase</keyword>
<evidence type="ECO:0000313" key="7">
    <source>
        <dbReference type="Proteomes" id="UP000271241"/>
    </source>
</evidence>
<dbReference type="EMBL" id="KZ992471">
    <property type="protein sequence ID" value="RKP10081.1"/>
    <property type="molecule type" value="Genomic_DNA"/>
</dbReference>
<organism evidence="6 7">
    <name type="scientific">Thamnocephalis sphaerospora</name>
    <dbReference type="NCBI Taxonomy" id="78915"/>
    <lineage>
        <taxon>Eukaryota</taxon>
        <taxon>Fungi</taxon>
        <taxon>Fungi incertae sedis</taxon>
        <taxon>Zoopagomycota</taxon>
        <taxon>Zoopagomycotina</taxon>
        <taxon>Zoopagomycetes</taxon>
        <taxon>Zoopagales</taxon>
        <taxon>Sigmoideomycetaceae</taxon>
        <taxon>Thamnocephalis</taxon>
    </lineage>
</organism>
<name>A0A4P9XWQ8_9FUNG</name>
<dbReference type="AlphaFoldDB" id="A0A4P9XWQ8"/>
<evidence type="ECO:0000256" key="4">
    <source>
        <dbReference type="ARBA" id="ARBA00023134"/>
    </source>
</evidence>
<dbReference type="GO" id="GO:0005525">
    <property type="term" value="F:GTP binding"/>
    <property type="evidence" value="ECO:0007669"/>
    <property type="project" value="UniProtKB-KW"/>
</dbReference>
<keyword evidence="2 5" id="KW-0547">Nucleotide-binding</keyword>
<dbReference type="Proteomes" id="UP000271241">
    <property type="component" value="Unassembled WGS sequence"/>
</dbReference>
<dbReference type="InterPro" id="IPR030231">
    <property type="entry name" value="Gpn2"/>
</dbReference>
<dbReference type="GO" id="GO:0005737">
    <property type="term" value="C:cytoplasm"/>
    <property type="evidence" value="ECO:0007669"/>
    <property type="project" value="TreeGrafter"/>
</dbReference>
<evidence type="ECO:0000313" key="6">
    <source>
        <dbReference type="EMBL" id="RKP10081.1"/>
    </source>
</evidence>
<dbReference type="PANTHER" id="PTHR21231:SF3">
    <property type="entry name" value="GPN-LOOP GTPASE 2"/>
    <property type="match status" value="1"/>
</dbReference>
<evidence type="ECO:0000256" key="2">
    <source>
        <dbReference type="ARBA" id="ARBA00022741"/>
    </source>
</evidence>
<evidence type="ECO:0000256" key="1">
    <source>
        <dbReference type="ARBA" id="ARBA00005290"/>
    </source>
</evidence>
<dbReference type="CDD" id="cd17871">
    <property type="entry name" value="GPN2"/>
    <property type="match status" value="1"/>
</dbReference>
<dbReference type="PANTHER" id="PTHR21231">
    <property type="entry name" value="XPA-BINDING PROTEIN 1-RELATED"/>
    <property type="match status" value="1"/>
</dbReference>
<protein>
    <recommendedName>
        <fullName evidence="5">GPN-loop GTPase 2</fullName>
    </recommendedName>
</protein>
<evidence type="ECO:0000256" key="5">
    <source>
        <dbReference type="RuleBase" id="RU365059"/>
    </source>
</evidence>
<comment type="subunit">
    <text evidence="5">Binds to RNA polymerase II (RNAPII).</text>
</comment>
<comment type="function">
    <text evidence="5">Small GTPase required for proper localization of RNA polymerase II and III (RNAPII and RNAPIII). May act at an RNAP assembly step prior to nuclear import.</text>
</comment>
<dbReference type="FunFam" id="3.40.50.300:FF:000338">
    <property type="entry name" value="GPN-loop GTPase 2"/>
    <property type="match status" value="1"/>
</dbReference>
<gene>
    <name evidence="6" type="ORF">THASP1DRAFT_34219</name>
</gene>
<keyword evidence="7" id="KW-1185">Reference proteome</keyword>
<evidence type="ECO:0000256" key="3">
    <source>
        <dbReference type="ARBA" id="ARBA00022801"/>
    </source>
</evidence>
<dbReference type="OrthoDB" id="5839at2759"/>